<evidence type="ECO:0000313" key="4">
    <source>
        <dbReference type="Proteomes" id="UP000266841"/>
    </source>
</evidence>
<dbReference type="AlphaFoldDB" id="K0RQ69"/>
<evidence type="ECO:0000313" key="3">
    <source>
        <dbReference type="EMBL" id="EJK54499.1"/>
    </source>
</evidence>
<gene>
    <name evidence="3" type="ORF">THAOC_25869</name>
</gene>
<feature type="region of interest" description="Disordered" evidence="1">
    <location>
        <begin position="145"/>
        <end position="287"/>
    </location>
</feature>
<keyword evidence="2" id="KW-0472">Membrane</keyword>
<name>K0RQ69_THAOC</name>
<keyword evidence="2" id="KW-0812">Transmembrane</keyword>
<protein>
    <submittedName>
        <fullName evidence="3">Uncharacterized protein</fullName>
    </submittedName>
</protein>
<organism evidence="3 4">
    <name type="scientific">Thalassiosira oceanica</name>
    <name type="common">Marine diatom</name>
    <dbReference type="NCBI Taxonomy" id="159749"/>
    <lineage>
        <taxon>Eukaryota</taxon>
        <taxon>Sar</taxon>
        <taxon>Stramenopiles</taxon>
        <taxon>Ochrophyta</taxon>
        <taxon>Bacillariophyta</taxon>
        <taxon>Coscinodiscophyceae</taxon>
        <taxon>Thalassiosirophycidae</taxon>
        <taxon>Thalassiosirales</taxon>
        <taxon>Thalassiosiraceae</taxon>
        <taxon>Thalassiosira</taxon>
    </lineage>
</organism>
<reference evidence="3 4" key="1">
    <citation type="journal article" date="2012" name="Genome Biol.">
        <title>Genome and low-iron response of an oceanic diatom adapted to chronic iron limitation.</title>
        <authorList>
            <person name="Lommer M."/>
            <person name="Specht M."/>
            <person name="Roy A.S."/>
            <person name="Kraemer L."/>
            <person name="Andreson R."/>
            <person name="Gutowska M.A."/>
            <person name="Wolf J."/>
            <person name="Bergner S.V."/>
            <person name="Schilhabel M.B."/>
            <person name="Klostermeier U.C."/>
            <person name="Beiko R.G."/>
            <person name="Rosenstiel P."/>
            <person name="Hippler M."/>
            <person name="Laroche J."/>
        </authorList>
    </citation>
    <scope>NUCLEOTIDE SEQUENCE [LARGE SCALE GENOMIC DNA]</scope>
    <source>
        <strain evidence="3 4">CCMP1005</strain>
    </source>
</reference>
<feature type="compositionally biased region" description="Acidic residues" evidence="1">
    <location>
        <begin position="221"/>
        <end position="240"/>
    </location>
</feature>
<evidence type="ECO:0000256" key="2">
    <source>
        <dbReference type="SAM" id="Phobius"/>
    </source>
</evidence>
<comment type="caution">
    <text evidence="3">The sequence shown here is derived from an EMBL/GenBank/DDBJ whole genome shotgun (WGS) entry which is preliminary data.</text>
</comment>
<feature type="region of interest" description="Disordered" evidence="1">
    <location>
        <begin position="34"/>
        <end position="75"/>
    </location>
</feature>
<feature type="compositionally biased region" description="Low complexity" evidence="1">
    <location>
        <begin position="264"/>
        <end position="281"/>
    </location>
</feature>
<feature type="compositionally biased region" description="Polar residues" evidence="1">
    <location>
        <begin position="175"/>
        <end position="185"/>
    </location>
</feature>
<dbReference type="Proteomes" id="UP000266841">
    <property type="component" value="Unassembled WGS sequence"/>
</dbReference>
<feature type="transmembrane region" description="Helical" evidence="2">
    <location>
        <begin position="81"/>
        <end position="100"/>
    </location>
</feature>
<dbReference type="EMBL" id="AGNL01035729">
    <property type="protein sequence ID" value="EJK54499.1"/>
    <property type="molecule type" value="Genomic_DNA"/>
</dbReference>
<evidence type="ECO:0000256" key="1">
    <source>
        <dbReference type="SAM" id="MobiDB-lite"/>
    </source>
</evidence>
<keyword evidence="2" id="KW-1133">Transmembrane helix</keyword>
<keyword evidence="4" id="KW-1185">Reference proteome</keyword>
<proteinExistence type="predicted"/>
<sequence length="348" mass="36506">MVKGSDAALPAIIENDHYVEVWDDIRLGDPETVETVAVNRPPGRGDEEDGGCSGTSSPPPTRRPRFLGTTSSPHPRRRKQFCMGVLVLLLGCTGLTIGLASRGNATASKIVATVPGSSVIPGVSGDGDDDGPCHAARRLMRLHDEAGTQSVRGVRADPCSGENGQDGATVEVPTYSPTKWPTYSPSEAKVEDLETTPPSVAKVEGLETTLPTKTYQSISSAEEESEQFEEGKDDDEEDTDITVATTTVAPPGEAQTLEGTQRQTSSPTTSPATLGSTAAPTETEAEGCPKAYKTEAVYPPGSLVSVSGTVYQCTEEPNNLFCGLAGYEPGEGLFYAGVWTKQGSCSGF</sequence>
<accession>K0RQ69</accession>